<reference evidence="2 3" key="1">
    <citation type="submission" date="2024-02" db="EMBL/GenBank/DDBJ databases">
        <authorList>
            <person name="Chen Y."/>
            <person name="Shah S."/>
            <person name="Dougan E. K."/>
            <person name="Thang M."/>
            <person name="Chan C."/>
        </authorList>
    </citation>
    <scope>NUCLEOTIDE SEQUENCE [LARGE SCALE GENOMIC DNA]</scope>
</reference>
<accession>A0ABP0NIX0</accession>
<evidence type="ECO:0000256" key="1">
    <source>
        <dbReference type="SAM" id="MobiDB-lite"/>
    </source>
</evidence>
<protein>
    <submittedName>
        <fullName evidence="2">Uncharacterized protein</fullName>
    </submittedName>
</protein>
<organism evidence="2 3">
    <name type="scientific">Durusdinium trenchii</name>
    <dbReference type="NCBI Taxonomy" id="1381693"/>
    <lineage>
        <taxon>Eukaryota</taxon>
        <taxon>Sar</taxon>
        <taxon>Alveolata</taxon>
        <taxon>Dinophyceae</taxon>
        <taxon>Suessiales</taxon>
        <taxon>Symbiodiniaceae</taxon>
        <taxon>Durusdinium</taxon>
    </lineage>
</organism>
<feature type="region of interest" description="Disordered" evidence="1">
    <location>
        <begin position="723"/>
        <end position="767"/>
    </location>
</feature>
<comment type="caution">
    <text evidence="2">The sequence shown here is derived from an EMBL/GenBank/DDBJ whole genome shotgun (WGS) entry which is preliminary data.</text>
</comment>
<feature type="region of interest" description="Disordered" evidence="1">
    <location>
        <begin position="410"/>
        <end position="429"/>
    </location>
</feature>
<name>A0ABP0NIX0_9DINO</name>
<keyword evidence="3" id="KW-1185">Reference proteome</keyword>
<feature type="region of interest" description="Disordered" evidence="1">
    <location>
        <begin position="285"/>
        <end position="309"/>
    </location>
</feature>
<feature type="region of interest" description="Disordered" evidence="1">
    <location>
        <begin position="335"/>
        <end position="356"/>
    </location>
</feature>
<evidence type="ECO:0000313" key="3">
    <source>
        <dbReference type="Proteomes" id="UP001642464"/>
    </source>
</evidence>
<proteinExistence type="predicted"/>
<sequence length="837" mass="92823">MDGFPSIAWDAECNHDISPAINVDDYFSAAATTSREVFKRKERVRAKKAGTWIRSDRMVANLAQVVAGTAPTERYLHFLLKEHGEETWTGEFGLQQLPLVNLCQPAKSPAVSVLNEYWMLQTSPVETSLECLVGQPGVDMLQEQETFFQFLVDMASSVWKKLVAPHYCYPWSLAAILDPDCPHDFKVNLLRHFFSQSDCCLDDGASIPLKQRFSGRPVEERLAPSSDFMRAVVTMFTAKITNVEIENNFARSTSARAYLRGQRHCAATMSCKHLVAELKQQHLKSLDGDKQSKSRKRKRDAAADDNLPALSRKGANLQAGGLLGASTATVSIHGRANSSMAMPHQNRTRSDSSEKKKQCHVNGWIICMREAFDDPILPGETKRQRYDRIRAEAVERFKDEKVRRRCSLKAKEENKRAKDAATGQDGRPSGLLALPAVADQLRAGPWGAGDVDFPIAKASIAEKLQEKAFIKRHHTKFCEAWLHEAYGDVVEADTEELDGKYITLDKFCCKAGGCFYALSDREQTNMLSVLKVLKNVVRMHRGKRKPDDPMYLLILAKPLDREHVLGHMPALQDSSHVEGVLAYFVCHVSLNPLDMCLWKCNISTVGPAHSCEQVDCPKVFTAVLDYTVNASSDRNGGSSSQMSPNIQNMHQFAYMFRHSGFSPYVLRLIRQYTVENLMTVCVADADVAFDLPAQEQSDPEDVDNPVDSNVEACMSLLKRHCEPEAKTKSTGRSGCGRNTTDEPRVRKGKNPKNTQNKRSGEKNVDAVDATEAEVNWEYAVNVESPLPCNGGGGTSAEAASPPILPRPSSLVTVDANGYVALSETGECIGTFTSYQST</sequence>
<evidence type="ECO:0000313" key="2">
    <source>
        <dbReference type="EMBL" id="CAK9063731.1"/>
    </source>
</evidence>
<dbReference type="Proteomes" id="UP001642464">
    <property type="component" value="Unassembled WGS sequence"/>
</dbReference>
<feature type="compositionally biased region" description="Basic and acidic residues" evidence="1">
    <location>
        <begin position="410"/>
        <end position="419"/>
    </location>
</feature>
<feature type="compositionally biased region" description="Polar residues" evidence="1">
    <location>
        <begin position="728"/>
        <end position="738"/>
    </location>
</feature>
<gene>
    <name evidence="2" type="ORF">SCF082_LOCUS32964</name>
</gene>
<dbReference type="EMBL" id="CAXAMM010028891">
    <property type="protein sequence ID" value="CAK9063731.1"/>
    <property type="molecule type" value="Genomic_DNA"/>
</dbReference>